<dbReference type="Gene3D" id="3.40.50.150">
    <property type="entry name" value="Vaccinia Virus protein VP39"/>
    <property type="match status" value="1"/>
</dbReference>
<reference evidence="1 2" key="1">
    <citation type="submission" date="2017-09" db="EMBL/GenBank/DDBJ databases">
        <title>Depth-based differentiation of microbial function through sediment-hosted aquifers and enrichment of novel symbionts in the deep terrestrial subsurface.</title>
        <authorList>
            <person name="Probst A.J."/>
            <person name="Ladd B."/>
            <person name="Jarett J.K."/>
            <person name="Geller-Mcgrath D.E."/>
            <person name="Sieber C.M."/>
            <person name="Emerson J.B."/>
            <person name="Anantharaman K."/>
            <person name="Thomas B.C."/>
            <person name="Malmstrom R."/>
            <person name="Stieglmeier M."/>
            <person name="Klingl A."/>
            <person name="Woyke T."/>
            <person name="Ryan C.M."/>
            <person name="Banfield J.F."/>
        </authorList>
    </citation>
    <scope>NUCLEOTIDE SEQUENCE [LARGE SCALE GENOMIC DNA]</scope>
    <source>
        <strain evidence="1">CG23_combo_of_CG06-09_8_20_14_all_34_8</strain>
    </source>
</reference>
<sequence>MRLTRIQIAKLQTLQTGLIQKFPWVYKLYCRLPHHQRTLKKLNKQQQEQKLLQDDLIKKLLHNRLMIRNGPFKGMKYLHEAFGSLLMPKLIGSYEEPIQEWIKQIINDNHYRLIVDVGCAEGYYAVGLARALPNIKMLARDVTDQAQSLTVKLAKLNKVSNITVGGIMEHCDLEKLPKGAMLICDIEGAENELLDPKSVPKLKYIDMIIEAHDIVRPGTTKRLVERFIDTHKIEIVYDYPKNYAKYLTKTMMKHLGKKNLELVFHERPLEAHMQWIKMTSLV</sequence>
<dbReference type="Proteomes" id="UP000229459">
    <property type="component" value="Unassembled WGS sequence"/>
</dbReference>
<accession>A0A2H0B954</accession>
<dbReference type="EMBL" id="PCSR01000016">
    <property type="protein sequence ID" value="PIP53478.1"/>
    <property type="molecule type" value="Genomic_DNA"/>
</dbReference>
<dbReference type="CDD" id="cd02440">
    <property type="entry name" value="AdoMet_MTases"/>
    <property type="match status" value="1"/>
</dbReference>
<proteinExistence type="predicted"/>
<dbReference type="SUPFAM" id="SSF53335">
    <property type="entry name" value="S-adenosyl-L-methionine-dependent methyltransferases"/>
    <property type="match status" value="1"/>
</dbReference>
<evidence type="ECO:0000313" key="2">
    <source>
        <dbReference type="Proteomes" id="UP000229459"/>
    </source>
</evidence>
<organism evidence="1 2">
    <name type="scientific">Candidatus Beckwithbacteria bacterium CG23_combo_of_CG06-09_8_20_14_all_34_8</name>
    <dbReference type="NCBI Taxonomy" id="1974497"/>
    <lineage>
        <taxon>Bacteria</taxon>
        <taxon>Candidatus Beckwithiibacteriota</taxon>
    </lineage>
</organism>
<evidence type="ECO:0008006" key="3">
    <source>
        <dbReference type="Google" id="ProtNLM"/>
    </source>
</evidence>
<name>A0A2H0B954_9BACT</name>
<comment type="caution">
    <text evidence="1">The sequence shown here is derived from an EMBL/GenBank/DDBJ whole genome shotgun (WGS) entry which is preliminary data.</text>
</comment>
<dbReference type="InterPro" id="IPR029063">
    <property type="entry name" value="SAM-dependent_MTases_sf"/>
</dbReference>
<evidence type="ECO:0000313" key="1">
    <source>
        <dbReference type="EMBL" id="PIP53478.1"/>
    </source>
</evidence>
<protein>
    <recommendedName>
        <fullName evidence="3">Methyltransferase small domain-containing protein</fullName>
    </recommendedName>
</protein>
<dbReference type="AlphaFoldDB" id="A0A2H0B954"/>
<gene>
    <name evidence="1" type="ORF">COX08_00780</name>
</gene>